<name>A0ABV2VFU6_9ACTN</name>
<evidence type="ECO:0000313" key="1">
    <source>
        <dbReference type="EMBL" id="MEU0151675.1"/>
    </source>
</evidence>
<comment type="caution">
    <text evidence="1">The sequence shown here is derived from an EMBL/GenBank/DDBJ whole genome shotgun (WGS) entry which is preliminary data.</text>
</comment>
<keyword evidence="2" id="KW-1185">Reference proteome</keyword>
<evidence type="ECO:0008006" key="3">
    <source>
        <dbReference type="Google" id="ProtNLM"/>
    </source>
</evidence>
<proteinExistence type="predicted"/>
<dbReference type="Proteomes" id="UP001550348">
    <property type="component" value="Unassembled WGS sequence"/>
</dbReference>
<organism evidence="1 2">
    <name type="scientific">Micromonospora fulviviridis</name>
    <dbReference type="NCBI Taxonomy" id="47860"/>
    <lineage>
        <taxon>Bacteria</taxon>
        <taxon>Bacillati</taxon>
        <taxon>Actinomycetota</taxon>
        <taxon>Actinomycetes</taxon>
        <taxon>Micromonosporales</taxon>
        <taxon>Micromonosporaceae</taxon>
        <taxon>Micromonospora</taxon>
    </lineage>
</organism>
<dbReference type="EMBL" id="JBEXRX010000012">
    <property type="protein sequence ID" value="MEU0151675.1"/>
    <property type="molecule type" value="Genomic_DNA"/>
</dbReference>
<reference evidence="1 2" key="1">
    <citation type="submission" date="2024-06" db="EMBL/GenBank/DDBJ databases">
        <title>The Natural Products Discovery Center: Release of the First 8490 Sequenced Strains for Exploring Actinobacteria Biosynthetic Diversity.</title>
        <authorList>
            <person name="Kalkreuter E."/>
            <person name="Kautsar S.A."/>
            <person name="Yang D."/>
            <person name="Bader C.D."/>
            <person name="Teijaro C.N."/>
            <person name="Fluegel L."/>
            <person name="Davis C.M."/>
            <person name="Simpson J.R."/>
            <person name="Lauterbach L."/>
            <person name="Steele A.D."/>
            <person name="Gui C."/>
            <person name="Meng S."/>
            <person name="Li G."/>
            <person name="Viehrig K."/>
            <person name="Ye F."/>
            <person name="Su P."/>
            <person name="Kiefer A.F."/>
            <person name="Nichols A."/>
            <person name="Cepeda A.J."/>
            <person name="Yan W."/>
            <person name="Fan B."/>
            <person name="Jiang Y."/>
            <person name="Adhikari A."/>
            <person name="Zheng C.-J."/>
            <person name="Schuster L."/>
            <person name="Cowan T.M."/>
            <person name="Smanski M.J."/>
            <person name="Chevrette M.G."/>
            <person name="De Carvalho L.P.S."/>
            <person name="Shen B."/>
        </authorList>
    </citation>
    <scope>NUCLEOTIDE SEQUENCE [LARGE SCALE GENOMIC DNA]</scope>
    <source>
        <strain evidence="1 2">NPDC006286</strain>
    </source>
</reference>
<accession>A0ABV2VFU6</accession>
<protein>
    <recommendedName>
        <fullName evidence="3">Acyl-CoA dehydrogenase</fullName>
    </recommendedName>
</protein>
<gene>
    <name evidence="1" type="ORF">ABZ071_07065</name>
</gene>
<dbReference type="RefSeq" id="WP_355663771.1">
    <property type="nucleotide sequence ID" value="NZ_JBEXRX010000012.1"/>
</dbReference>
<sequence>MDFPYDARTGELRERVEAFPTEWVRARARTLRLADGPDEVHRSSLAKRELRRGS</sequence>
<evidence type="ECO:0000313" key="2">
    <source>
        <dbReference type="Proteomes" id="UP001550348"/>
    </source>
</evidence>